<evidence type="ECO:0000313" key="3">
    <source>
        <dbReference type="Proteomes" id="UP000596977"/>
    </source>
</evidence>
<feature type="region of interest" description="Disordered" evidence="1">
    <location>
        <begin position="36"/>
        <end position="56"/>
    </location>
</feature>
<comment type="caution">
    <text evidence="2">The sequence shown here is derived from an EMBL/GenBank/DDBJ whole genome shotgun (WGS) entry which is preliminary data.</text>
</comment>
<evidence type="ECO:0008006" key="4">
    <source>
        <dbReference type="Google" id="ProtNLM"/>
    </source>
</evidence>
<dbReference type="RefSeq" id="WP_127072270.1">
    <property type="nucleotide sequence ID" value="NZ_BMKB01000002.1"/>
</dbReference>
<organism evidence="2 3">
    <name type="scientific">Pelagibacterium lentulum</name>
    <dbReference type="NCBI Taxonomy" id="2029865"/>
    <lineage>
        <taxon>Bacteria</taxon>
        <taxon>Pseudomonadati</taxon>
        <taxon>Pseudomonadota</taxon>
        <taxon>Alphaproteobacteria</taxon>
        <taxon>Hyphomicrobiales</taxon>
        <taxon>Devosiaceae</taxon>
        <taxon>Pelagibacterium</taxon>
    </lineage>
</organism>
<evidence type="ECO:0000313" key="2">
    <source>
        <dbReference type="EMBL" id="GGA43382.1"/>
    </source>
</evidence>
<protein>
    <recommendedName>
        <fullName evidence="4">DUF2946 domain-containing protein</fullName>
    </recommendedName>
</protein>
<name>A0A916R7K4_9HYPH</name>
<feature type="compositionally biased region" description="Basic and acidic residues" evidence="1">
    <location>
        <begin position="36"/>
        <end position="55"/>
    </location>
</feature>
<reference evidence="2 3" key="1">
    <citation type="journal article" date="2014" name="Int. J. Syst. Evol. Microbiol.">
        <title>Complete genome sequence of Corynebacterium casei LMG S-19264T (=DSM 44701T), isolated from a smear-ripened cheese.</title>
        <authorList>
            <consortium name="US DOE Joint Genome Institute (JGI-PGF)"/>
            <person name="Walter F."/>
            <person name="Albersmeier A."/>
            <person name="Kalinowski J."/>
            <person name="Ruckert C."/>
        </authorList>
    </citation>
    <scope>NUCLEOTIDE SEQUENCE [LARGE SCALE GENOMIC DNA]</scope>
    <source>
        <strain evidence="2 3">CGMCC 1.15896</strain>
    </source>
</reference>
<gene>
    <name evidence="2" type="ORF">GCM10011499_11210</name>
</gene>
<sequence>MKLAGRTTQLMIGALLALAVSLAWLPVGVGTLEHHPQMHGSGIEEAHGAAPRDSDLGEMPGAQYPCQPCGADCCMMTHCHPGLAIEPSGILFRAQGDKTTDAIGADAFGGPPDVAVPPPRILLV</sequence>
<dbReference type="AlphaFoldDB" id="A0A916R7K4"/>
<dbReference type="OrthoDB" id="7872255at2"/>
<evidence type="ECO:0000256" key="1">
    <source>
        <dbReference type="SAM" id="MobiDB-lite"/>
    </source>
</evidence>
<dbReference type="Proteomes" id="UP000596977">
    <property type="component" value="Unassembled WGS sequence"/>
</dbReference>
<keyword evidence="3" id="KW-1185">Reference proteome</keyword>
<dbReference type="EMBL" id="BMKB01000002">
    <property type="protein sequence ID" value="GGA43382.1"/>
    <property type="molecule type" value="Genomic_DNA"/>
</dbReference>
<proteinExistence type="predicted"/>
<accession>A0A916R7K4</accession>